<proteinExistence type="predicted"/>
<sequence>MYNLFDHEVTHTV</sequence>
<dbReference type="Proteomes" id="UP000828390">
    <property type="component" value="Unassembled WGS sequence"/>
</dbReference>
<reference evidence="1" key="1">
    <citation type="journal article" date="2019" name="bioRxiv">
        <title>The Genome of the Zebra Mussel, Dreissena polymorpha: A Resource for Invasive Species Research.</title>
        <authorList>
            <person name="McCartney M.A."/>
            <person name="Auch B."/>
            <person name="Kono T."/>
            <person name="Mallez S."/>
            <person name="Zhang Y."/>
            <person name="Obille A."/>
            <person name="Becker A."/>
            <person name="Abrahante J.E."/>
            <person name="Garbe J."/>
            <person name="Badalamenti J.P."/>
            <person name="Herman A."/>
            <person name="Mangelson H."/>
            <person name="Liachko I."/>
            <person name="Sullivan S."/>
            <person name="Sone E.D."/>
            <person name="Koren S."/>
            <person name="Silverstein K.A.T."/>
            <person name="Beckman K.B."/>
            <person name="Gohl D.M."/>
        </authorList>
    </citation>
    <scope>NUCLEOTIDE SEQUENCE</scope>
    <source>
        <strain evidence="1">Duluth1</strain>
        <tissue evidence="1">Whole animal</tissue>
    </source>
</reference>
<protein>
    <submittedName>
        <fullName evidence="1">Uncharacterized protein</fullName>
    </submittedName>
</protein>
<evidence type="ECO:0000313" key="2">
    <source>
        <dbReference type="Proteomes" id="UP000828390"/>
    </source>
</evidence>
<comment type="caution">
    <text evidence="1">The sequence shown here is derived from an EMBL/GenBank/DDBJ whole genome shotgun (WGS) entry which is preliminary data.</text>
</comment>
<reference evidence="1" key="2">
    <citation type="submission" date="2020-11" db="EMBL/GenBank/DDBJ databases">
        <authorList>
            <person name="McCartney M.A."/>
            <person name="Auch B."/>
            <person name="Kono T."/>
            <person name="Mallez S."/>
            <person name="Becker A."/>
            <person name="Gohl D.M."/>
            <person name="Silverstein K.A.T."/>
            <person name="Koren S."/>
            <person name="Bechman K.B."/>
            <person name="Herman A."/>
            <person name="Abrahante J.E."/>
            <person name="Garbe J."/>
        </authorList>
    </citation>
    <scope>NUCLEOTIDE SEQUENCE</scope>
    <source>
        <strain evidence="1">Duluth1</strain>
        <tissue evidence="1">Whole animal</tissue>
    </source>
</reference>
<gene>
    <name evidence="1" type="ORF">DPMN_123173</name>
</gene>
<organism evidence="1 2">
    <name type="scientific">Dreissena polymorpha</name>
    <name type="common">Zebra mussel</name>
    <name type="synonym">Mytilus polymorpha</name>
    <dbReference type="NCBI Taxonomy" id="45954"/>
    <lineage>
        <taxon>Eukaryota</taxon>
        <taxon>Metazoa</taxon>
        <taxon>Spiralia</taxon>
        <taxon>Lophotrochozoa</taxon>
        <taxon>Mollusca</taxon>
        <taxon>Bivalvia</taxon>
        <taxon>Autobranchia</taxon>
        <taxon>Heteroconchia</taxon>
        <taxon>Euheterodonta</taxon>
        <taxon>Imparidentia</taxon>
        <taxon>Neoheterodontei</taxon>
        <taxon>Myida</taxon>
        <taxon>Dreissenoidea</taxon>
        <taxon>Dreissenidae</taxon>
        <taxon>Dreissena</taxon>
    </lineage>
</organism>
<name>A0A9D4GQC9_DREPO</name>
<dbReference type="EMBL" id="JAIWYP010000005">
    <property type="protein sequence ID" value="KAH3821409.1"/>
    <property type="molecule type" value="Genomic_DNA"/>
</dbReference>
<keyword evidence="2" id="KW-1185">Reference proteome</keyword>
<accession>A0A9D4GQC9</accession>
<evidence type="ECO:0000313" key="1">
    <source>
        <dbReference type="EMBL" id="KAH3821409.1"/>
    </source>
</evidence>